<dbReference type="InterPro" id="IPR011335">
    <property type="entry name" value="Restrct_endonuc-II-like"/>
</dbReference>
<name>A0A7W9SQX2_ARMRO</name>
<dbReference type="GO" id="GO:0004519">
    <property type="term" value="F:endonuclease activity"/>
    <property type="evidence" value="ECO:0007669"/>
    <property type="project" value="UniProtKB-KW"/>
</dbReference>
<dbReference type="InterPro" id="IPR047216">
    <property type="entry name" value="Endonuclease_DUF559_bact"/>
</dbReference>
<keyword evidence="2" id="KW-0378">Hydrolase</keyword>
<gene>
    <name evidence="2" type="ORF">HNQ39_002174</name>
</gene>
<protein>
    <submittedName>
        <fullName evidence="2">Very-short-patch-repair endonuclease</fullName>
    </submittedName>
</protein>
<sequence>MTPTEAEETLWEMLRGKRLAGLRFRRQHAYETYIFDFYCPEFRLIIEVDGGYHNSELQAEKDTERDNYLASCGFRIVRLTNSEVLHQLPLTLAKIIEATNRIVPPPGGG</sequence>
<dbReference type="EMBL" id="JACHGW010000002">
    <property type="protein sequence ID" value="MBB6050383.1"/>
    <property type="molecule type" value="Genomic_DNA"/>
</dbReference>
<dbReference type="Pfam" id="PF04480">
    <property type="entry name" value="DUF559"/>
    <property type="match status" value="1"/>
</dbReference>
<keyword evidence="2" id="KW-0255">Endonuclease</keyword>
<dbReference type="SUPFAM" id="SSF52980">
    <property type="entry name" value="Restriction endonuclease-like"/>
    <property type="match status" value="1"/>
</dbReference>
<evidence type="ECO:0000313" key="3">
    <source>
        <dbReference type="Proteomes" id="UP000520814"/>
    </source>
</evidence>
<dbReference type="PANTHER" id="PTHR38590">
    <property type="entry name" value="BLL0828 PROTEIN"/>
    <property type="match status" value="1"/>
</dbReference>
<keyword evidence="3" id="KW-1185">Reference proteome</keyword>
<dbReference type="AlphaFoldDB" id="A0A7W9SQX2"/>
<organism evidence="2 3">
    <name type="scientific">Armatimonas rosea</name>
    <dbReference type="NCBI Taxonomy" id="685828"/>
    <lineage>
        <taxon>Bacteria</taxon>
        <taxon>Bacillati</taxon>
        <taxon>Armatimonadota</taxon>
        <taxon>Armatimonadia</taxon>
        <taxon>Armatimonadales</taxon>
        <taxon>Armatimonadaceae</taxon>
        <taxon>Armatimonas</taxon>
    </lineage>
</organism>
<dbReference type="InterPro" id="IPR007569">
    <property type="entry name" value="DUF559"/>
</dbReference>
<accession>A0A7W9SQX2</accession>
<proteinExistence type="predicted"/>
<dbReference type="PANTHER" id="PTHR38590:SF1">
    <property type="entry name" value="BLL0828 PROTEIN"/>
    <property type="match status" value="1"/>
</dbReference>
<reference evidence="2 3" key="1">
    <citation type="submission" date="2020-08" db="EMBL/GenBank/DDBJ databases">
        <title>Genomic Encyclopedia of Type Strains, Phase IV (KMG-IV): sequencing the most valuable type-strain genomes for metagenomic binning, comparative biology and taxonomic classification.</title>
        <authorList>
            <person name="Goeker M."/>
        </authorList>
    </citation>
    <scope>NUCLEOTIDE SEQUENCE [LARGE SCALE GENOMIC DNA]</scope>
    <source>
        <strain evidence="2 3">DSM 23562</strain>
    </source>
</reference>
<keyword evidence="2" id="KW-0540">Nuclease</keyword>
<dbReference type="CDD" id="cd01038">
    <property type="entry name" value="Endonuclease_DUF559"/>
    <property type="match status" value="1"/>
</dbReference>
<comment type="caution">
    <text evidence="2">The sequence shown here is derived from an EMBL/GenBank/DDBJ whole genome shotgun (WGS) entry which is preliminary data.</text>
</comment>
<dbReference type="Proteomes" id="UP000520814">
    <property type="component" value="Unassembled WGS sequence"/>
</dbReference>
<evidence type="ECO:0000259" key="1">
    <source>
        <dbReference type="Pfam" id="PF04480"/>
    </source>
</evidence>
<evidence type="ECO:0000313" key="2">
    <source>
        <dbReference type="EMBL" id="MBB6050383.1"/>
    </source>
</evidence>
<feature type="domain" description="DUF559" evidence="1">
    <location>
        <begin position="4"/>
        <end position="98"/>
    </location>
</feature>
<dbReference type="Gene3D" id="3.40.960.10">
    <property type="entry name" value="VSR Endonuclease"/>
    <property type="match status" value="1"/>
</dbReference>